<dbReference type="InterPro" id="IPR007849">
    <property type="entry name" value="ATP10"/>
</dbReference>
<reference evidence="1 2" key="1">
    <citation type="submission" date="2016-03" db="EMBL/GenBank/DDBJ databases">
        <authorList>
            <person name="Devillers H."/>
        </authorList>
    </citation>
    <scope>NUCLEOTIDE SEQUENCE [LARGE SCALE GENOMIC DNA]</scope>
    <source>
        <strain evidence="1">CBS 10888</strain>
    </source>
</reference>
<evidence type="ECO:0000313" key="1">
    <source>
        <dbReference type="EMBL" id="SCU98525.1"/>
    </source>
</evidence>
<dbReference type="PANTHER" id="PTHR28106">
    <property type="entry name" value="MITOCHONDRIAL ATPASE COMPLEX SUBUNIT ATP10"/>
    <property type="match status" value="1"/>
</dbReference>
<dbReference type="Proteomes" id="UP000190274">
    <property type="component" value="Chromosome H"/>
</dbReference>
<dbReference type="GO" id="GO:0005743">
    <property type="term" value="C:mitochondrial inner membrane"/>
    <property type="evidence" value="ECO:0007669"/>
    <property type="project" value="EnsemblFungi"/>
</dbReference>
<dbReference type="AlphaFoldDB" id="A0A1G4K468"/>
<evidence type="ECO:0000313" key="2">
    <source>
        <dbReference type="Proteomes" id="UP000190274"/>
    </source>
</evidence>
<dbReference type="GO" id="GO:0033615">
    <property type="term" value="P:mitochondrial proton-transporting ATP synthase complex assembly"/>
    <property type="evidence" value="ECO:0007669"/>
    <property type="project" value="EnsemblFungi"/>
</dbReference>
<dbReference type="GO" id="GO:0051082">
    <property type="term" value="F:unfolded protein binding"/>
    <property type="evidence" value="ECO:0007669"/>
    <property type="project" value="EnsemblFungi"/>
</dbReference>
<name>A0A1G4K468_9SACH</name>
<dbReference type="OrthoDB" id="17089at2759"/>
<protein>
    <submittedName>
        <fullName evidence="1">LADA_0H13608g1_1</fullName>
    </submittedName>
</protein>
<dbReference type="STRING" id="1266660.A0A1G4K468"/>
<proteinExistence type="predicted"/>
<keyword evidence="2" id="KW-1185">Reference proteome</keyword>
<gene>
    <name evidence="1" type="ORF">LADA_0H13608G</name>
</gene>
<accession>A0A1G4K468</accession>
<dbReference type="PANTHER" id="PTHR28106:SF1">
    <property type="entry name" value="MITOCHONDRIAL ATPASE COMPLEX SUBUNIT ATP10"/>
    <property type="match status" value="1"/>
</dbReference>
<dbReference type="Pfam" id="PF05176">
    <property type="entry name" value="ATP-synt_10"/>
    <property type="match status" value="1"/>
</dbReference>
<organism evidence="1 2">
    <name type="scientific">Lachancea dasiensis</name>
    <dbReference type="NCBI Taxonomy" id="1072105"/>
    <lineage>
        <taxon>Eukaryota</taxon>
        <taxon>Fungi</taxon>
        <taxon>Dikarya</taxon>
        <taxon>Ascomycota</taxon>
        <taxon>Saccharomycotina</taxon>
        <taxon>Saccharomycetes</taxon>
        <taxon>Saccharomycetales</taxon>
        <taxon>Saccharomycetaceae</taxon>
        <taxon>Lachancea</taxon>
    </lineage>
</organism>
<dbReference type="EMBL" id="LT598461">
    <property type="protein sequence ID" value="SCU98525.1"/>
    <property type="molecule type" value="Genomic_DNA"/>
</dbReference>
<sequence>MTFKSVVLVELTITHSLTSVLNNMSHFSRRYLTGSASLQFLGRLQKHLANTAPKEHVVKELVRPIGLASPPEPQVKYKEGNSVRELFDDAKTTQRARELELQFSKGGLYDVYTFRKTNGKLFLSPPSFWKQEKAQYFPHLVGRTLASSQFQDIETTLLGKVSVVRIFTSAAGDSLGKSYFKSEEDVDYLKNESPLNSTPGTVQTQIVEINFTENKLKALFARLAMGQLRSGVPAERHSRYFLADRNQLPFGIREQLQINNLYTSYVLVVDPQLKIRWMGCGGADKKEFNLLWRCVRGLQKEESIAQ</sequence>